<sequence length="177" mass="17921">MPSSVRRRALALAVLTAATLAACSASPGASAPSTATGTPTVTASATPVDAVTPTPSPTVTDPAVPDAPPPAEPAPVEPGPGLEVVLTSAGWSESTRTVQLVGYVQLVEPGGTCTARLTRGTEVVEVAQEAWPDATTTSCGTVDVPRERLTNGRWDAELSYDSPTSSGTSKQVEIDVP</sequence>
<reference evidence="3 4" key="1">
    <citation type="submission" date="2011-04" db="EMBL/GenBank/DDBJ databases">
        <title>Complete sequence of Cellulomonas fimi ATCC 484.</title>
        <authorList>
            <consortium name="US DOE Joint Genome Institute"/>
            <person name="Lucas S."/>
            <person name="Han J."/>
            <person name="Lapidus A."/>
            <person name="Cheng J.-F."/>
            <person name="Goodwin L."/>
            <person name="Pitluck S."/>
            <person name="Peters L."/>
            <person name="Chertkov O."/>
            <person name="Detter J.C."/>
            <person name="Han C."/>
            <person name="Tapia R."/>
            <person name="Land M."/>
            <person name="Hauser L."/>
            <person name="Kyrpides N."/>
            <person name="Ivanova N."/>
            <person name="Ovchinnikova G."/>
            <person name="Pagani I."/>
            <person name="Mead D."/>
            <person name="Brumm P."/>
            <person name="Woyke T."/>
        </authorList>
    </citation>
    <scope>NUCLEOTIDE SEQUENCE [LARGE SCALE GENOMIC DNA]</scope>
    <source>
        <strain evidence="4">ATCC 484 / DSM 20113 / JCM 1341 / NBRC 15513 / NCIMB 8980 / NCTC 7547</strain>
    </source>
</reference>
<evidence type="ECO:0000313" key="4">
    <source>
        <dbReference type="Proteomes" id="UP000008460"/>
    </source>
</evidence>
<proteinExistence type="predicted"/>
<feature type="compositionally biased region" description="Pro residues" evidence="1">
    <location>
        <begin position="65"/>
        <end position="78"/>
    </location>
</feature>
<dbReference type="Proteomes" id="UP000008460">
    <property type="component" value="Chromosome"/>
</dbReference>
<feature type="chain" id="PRO_5003309024" description="Lipoprotein" evidence="2">
    <location>
        <begin position="32"/>
        <end position="177"/>
    </location>
</feature>
<dbReference type="AlphaFoldDB" id="F4H4E8"/>
<dbReference type="eggNOG" id="ENOG5033C3E">
    <property type="taxonomic scope" value="Bacteria"/>
</dbReference>
<protein>
    <recommendedName>
        <fullName evidence="5">Lipoprotein</fullName>
    </recommendedName>
</protein>
<name>F4H4E8_CELFA</name>
<dbReference type="STRING" id="590998.Celf_2498"/>
<dbReference type="HOGENOM" id="CLU_114506_0_0_11"/>
<dbReference type="RefSeq" id="WP_013771650.1">
    <property type="nucleotide sequence ID" value="NC_015514.1"/>
</dbReference>
<keyword evidence="4" id="KW-1185">Reference proteome</keyword>
<feature type="signal peptide" evidence="2">
    <location>
        <begin position="1"/>
        <end position="31"/>
    </location>
</feature>
<evidence type="ECO:0008006" key="5">
    <source>
        <dbReference type="Google" id="ProtNLM"/>
    </source>
</evidence>
<feature type="compositionally biased region" description="Polar residues" evidence="1">
    <location>
        <begin position="161"/>
        <end position="171"/>
    </location>
</feature>
<organism evidence="3 4">
    <name type="scientific">Cellulomonas fimi (strain ATCC 484 / DSM 20113 / JCM 1341 / CCUG 24087 / LMG 16345 / NBRC 15513 / NCIMB 8980 / NCTC 7547 / NRS-133)</name>
    <dbReference type="NCBI Taxonomy" id="590998"/>
    <lineage>
        <taxon>Bacteria</taxon>
        <taxon>Bacillati</taxon>
        <taxon>Actinomycetota</taxon>
        <taxon>Actinomycetes</taxon>
        <taxon>Micrococcales</taxon>
        <taxon>Cellulomonadaceae</taxon>
        <taxon>Cellulomonas</taxon>
    </lineage>
</organism>
<dbReference type="InterPro" id="IPR006311">
    <property type="entry name" value="TAT_signal"/>
</dbReference>
<dbReference type="PROSITE" id="PS51318">
    <property type="entry name" value="TAT"/>
    <property type="match status" value="1"/>
</dbReference>
<gene>
    <name evidence="3" type="ordered locus">Celf_2498</name>
</gene>
<keyword evidence="2" id="KW-0732">Signal</keyword>
<feature type="compositionally biased region" description="Low complexity" evidence="1">
    <location>
        <begin position="25"/>
        <end position="64"/>
    </location>
</feature>
<dbReference type="KEGG" id="cfi:Celf_2498"/>
<feature type="region of interest" description="Disordered" evidence="1">
    <location>
        <begin position="25"/>
        <end position="82"/>
    </location>
</feature>
<evidence type="ECO:0000313" key="3">
    <source>
        <dbReference type="EMBL" id="AEE46624.1"/>
    </source>
</evidence>
<evidence type="ECO:0000256" key="1">
    <source>
        <dbReference type="SAM" id="MobiDB-lite"/>
    </source>
</evidence>
<evidence type="ECO:0000256" key="2">
    <source>
        <dbReference type="SAM" id="SignalP"/>
    </source>
</evidence>
<accession>F4H4E8</accession>
<feature type="region of interest" description="Disordered" evidence="1">
    <location>
        <begin position="154"/>
        <end position="177"/>
    </location>
</feature>
<dbReference type="EMBL" id="CP002666">
    <property type="protein sequence ID" value="AEE46624.1"/>
    <property type="molecule type" value="Genomic_DNA"/>
</dbReference>
<dbReference type="PROSITE" id="PS51257">
    <property type="entry name" value="PROKAR_LIPOPROTEIN"/>
    <property type="match status" value="1"/>
</dbReference>